<dbReference type="Gene3D" id="3.30.420.10">
    <property type="entry name" value="Ribonuclease H-like superfamily/Ribonuclease H"/>
    <property type="match status" value="1"/>
</dbReference>
<gene>
    <name evidence="1" type="ORF">ANN_13964</name>
</gene>
<evidence type="ECO:0000313" key="2">
    <source>
        <dbReference type="Proteomes" id="UP001148838"/>
    </source>
</evidence>
<protein>
    <submittedName>
        <fullName evidence="1">Uncharacterized protein</fullName>
    </submittedName>
</protein>
<organism evidence="1 2">
    <name type="scientific">Periplaneta americana</name>
    <name type="common">American cockroach</name>
    <name type="synonym">Blatta americana</name>
    <dbReference type="NCBI Taxonomy" id="6978"/>
    <lineage>
        <taxon>Eukaryota</taxon>
        <taxon>Metazoa</taxon>
        <taxon>Ecdysozoa</taxon>
        <taxon>Arthropoda</taxon>
        <taxon>Hexapoda</taxon>
        <taxon>Insecta</taxon>
        <taxon>Pterygota</taxon>
        <taxon>Neoptera</taxon>
        <taxon>Polyneoptera</taxon>
        <taxon>Dictyoptera</taxon>
        <taxon>Blattodea</taxon>
        <taxon>Blattoidea</taxon>
        <taxon>Blattidae</taxon>
        <taxon>Blattinae</taxon>
        <taxon>Periplaneta</taxon>
    </lineage>
</organism>
<sequence length="167" mass="19641">MFTQNMAARRVVPESRVCTLRTEQYDTIDELKDAVRRTFQQITPAMLRRMSHRIWRRIILCEENDGDILTLWKLRTRTELKRQSVRSTSGRSRSVLYAVCLSTLAAGMDMERRFNKGLLLMDIMPHRTTINSDAYVATLKKLQARLSRVRRHRENQDVLLLHDNAQP</sequence>
<dbReference type="Proteomes" id="UP001148838">
    <property type="component" value="Unassembled WGS sequence"/>
</dbReference>
<proteinExistence type="predicted"/>
<name>A0ABQ8SV00_PERAM</name>
<comment type="caution">
    <text evidence="1">The sequence shown here is derived from an EMBL/GenBank/DDBJ whole genome shotgun (WGS) entry which is preliminary data.</text>
</comment>
<reference evidence="1 2" key="1">
    <citation type="journal article" date="2022" name="Allergy">
        <title>Genome assembly and annotation of Periplaneta americana reveal a comprehensive cockroach allergen profile.</title>
        <authorList>
            <person name="Wang L."/>
            <person name="Xiong Q."/>
            <person name="Saelim N."/>
            <person name="Wang L."/>
            <person name="Nong W."/>
            <person name="Wan A.T."/>
            <person name="Shi M."/>
            <person name="Liu X."/>
            <person name="Cao Q."/>
            <person name="Hui J.H.L."/>
            <person name="Sookrung N."/>
            <person name="Leung T.F."/>
            <person name="Tungtrongchitr A."/>
            <person name="Tsui S.K.W."/>
        </authorList>
    </citation>
    <scope>NUCLEOTIDE SEQUENCE [LARGE SCALE GENOMIC DNA]</scope>
    <source>
        <strain evidence="1">PWHHKU_190912</strain>
    </source>
</reference>
<accession>A0ABQ8SV00</accession>
<keyword evidence="2" id="KW-1185">Reference proteome</keyword>
<evidence type="ECO:0000313" key="1">
    <source>
        <dbReference type="EMBL" id="KAJ4438025.1"/>
    </source>
</evidence>
<dbReference type="EMBL" id="JAJSOF020000019">
    <property type="protein sequence ID" value="KAJ4438025.1"/>
    <property type="molecule type" value="Genomic_DNA"/>
</dbReference>
<dbReference type="InterPro" id="IPR036397">
    <property type="entry name" value="RNaseH_sf"/>
</dbReference>